<protein>
    <submittedName>
        <fullName evidence="2">Uncharacterized protein</fullName>
    </submittedName>
</protein>
<name>I0IRL2_LEPFC</name>
<feature type="signal peptide" evidence="1">
    <location>
        <begin position="1"/>
        <end position="26"/>
    </location>
</feature>
<feature type="chain" id="PRO_5003629462" evidence="1">
    <location>
        <begin position="27"/>
        <end position="295"/>
    </location>
</feature>
<evidence type="ECO:0000313" key="2">
    <source>
        <dbReference type="EMBL" id="BAM07911.1"/>
    </source>
</evidence>
<dbReference type="EMBL" id="AP012342">
    <property type="protein sequence ID" value="BAM07911.1"/>
    <property type="molecule type" value="Genomic_DNA"/>
</dbReference>
<sequence length="295" mass="33137">MRKFAVLFSFGFVFFSSMILTGSSWADSPMTWDEASSLSRWVVPFQTRGFVGVQGGERENPMTVTPGNRFLCILKEHAKRYFRLDAPPLTDSQKKRIVRLLVHARDSLIEKDALDLSLIQRFEAQVVTTSVDVAALERLNEQIGAIEGEEGRIFLSSMKSLQGILSSSQKKGLMERNVVEIPSIKVDLSSAVFFADRILSIRWNLLSRTEGLSDASTRKKYLLVYQKERAAITRLGIAMTINNRHEEDLLDRPVVDFAALSAQYRKSGPDEGVFWGELVKALGRLNPPAAHSQKD</sequence>
<keyword evidence="1" id="KW-0732">Signal</keyword>
<keyword evidence="3" id="KW-1185">Reference proteome</keyword>
<dbReference type="HOGENOM" id="CLU_942666_0_0_0"/>
<dbReference type="OrthoDB" id="9814565at2"/>
<evidence type="ECO:0000313" key="3">
    <source>
        <dbReference type="Proteomes" id="UP000007382"/>
    </source>
</evidence>
<dbReference type="AlphaFoldDB" id="I0IRL2"/>
<dbReference type="KEGG" id="lfc:LFE_2239"/>
<evidence type="ECO:0000256" key="1">
    <source>
        <dbReference type="SAM" id="SignalP"/>
    </source>
</evidence>
<reference evidence="2 3" key="1">
    <citation type="journal article" date="2012" name="J. Bacteriol.">
        <title>Complete Genome Sequence of Leptospirillum ferrooxidans Strain C2-3, Isolated from a Fresh Volcanic Ash Deposit on the Island of Miyake, Japan.</title>
        <authorList>
            <person name="Fujimura R."/>
            <person name="Sato Y."/>
            <person name="Nishizawa T."/>
            <person name="Oshima K."/>
            <person name="Kim S.-W."/>
            <person name="Hattori M."/>
            <person name="Kamijo T."/>
            <person name="Ohta H."/>
        </authorList>
    </citation>
    <scope>NUCLEOTIDE SEQUENCE [LARGE SCALE GENOMIC DNA]</scope>
    <source>
        <strain evidence="2 3">C2-3</strain>
    </source>
</reference>
<dbReference type="Proteomes" id="UP000007382">
    <property type="component" value="Chromosome"/>
</dbReference>
<organism evidence="2 3">
    <name type="scientific">Leptospirillum ferrooxidans (strain C2-3)</name>
    <dbReference type="NCBI Taxonomy" id="1162668"/>
    <lineage>
        <taxon>Bacteria</taxon>
        <taxon>Pseudomonadati</taxon>
        <taxon>Nitrospirota</taxon>
        <taxon>Nitrospiria</taxon>
        <taxon>Nitrospirales</taxon>
        <taxon>Nitrospiraceae</taxon>
        <taxon>Leptospirillum</taxon>
    </lineage>
</organism>
<reference evidence="3" key="2">
    <citation type="submission" date="2012-03" db="EMBL/GenBank/DDBJ databases">
        <title>The complete genome sequence of the pioneer microbe on fresh volcanic deposit, Leptospirillum ferrooxidans strain C2-3.</title>
        <authorList>
            <person name="Fujimura R."/>
            <person name="Sato Y."/>
            <person name="Nishizawa T."/>
            <person name="Nanba K."/>
            <person name="Oshima K."/>
            <person name="Hattori M."/>
            <person name="Kamijo T."/>
            <person name="Ohta H."/>
        </authorList>
    </citation>
    <scope>NUCLEOTIDE SEQUENCE [LARGE SCALE GENOMIC DNA]</scope>
    <source>
        <strain evidence="3">C2-3</strain>
    </source>
</reference>
<dbReference type="RefSeq" id="WP_014450394.1">
    <property type="nucleotide sequence ID" value="NC_017094.1"/>
</dbReference>
<gene>
    <name evidence="2" type="ordered locus">LFE_2239</name>
</gene>
<accession>I0IRL2</accession>
<dbReference type="PATRIC" id="fig|1162668.3.peg.2656"/>
<proteinExistence type="predicted"/>